<name>A0A183P0S4_9TREM</name>
<evidence type="ECO:0000313" key="2">
    <source>
        <dbReference type="Proteomes" id="UP000269396"/>
    </source>
</evidence>
<dbReference type="Proteomes" id="UP000269396">
    <property type="component" value="Unassembled WGS sequence"/>
</dbReference>
<protein>
    <submittedName>
        <fullName evidence="1">Uncharacterized protein</fullName>
    </submittedName>
</protein>
<dbReference type="AlphaFoldDB" id="A0A183P0S4"/>
<reference evidence="1 2" key="1">
    <citation type="submission" date="2018-11" db="EMBL/GenBank/DDBJ databases">
        <authorList>
            <consortium name="Pathogen Informatics"/>
        </authorList>
    </citation>
    <scope>NUCLEOTIDE SEQUENCE [LARGE SCALE GENOMIC DNA]</scope>
    <source>
        <strain>Denwood</strain>
        <strain evidence="2">Zambia</strain>
    </source>
</reference>
<sequence length="120" mass="13703">MITALLFSAKLLDSRRITSDCTSLFDGGSLECTRRAITSQSLVSFSLIKSKTFFLKKSVTLKYAKPGNFLHKLNACSVRPEPGPPETKKIENVQSDFYIEYFFAKPFTFYNTREVVMRLQ</sequence>
<dbReference type="EMBL" id="UZAL01028587">
    <property type="protein sequence ID" value="VDP42256.1"/>
    <property type="molecule type" value="Genomic_DNA"/>
</dbReference>
<organism evidence="1 2">
    <name type="scientific">Schistosoma mattheei</name>
    <dbReference type="NCBI Taxonomy" id="31246"/>
    <lineage>
        <taxon>Eukaryota</taxon>
        <taxon>Metazoa</taxon>
        <taxon>Spiralia</taxon>
        <taxon>Lophotrochozoa</taxon>
        <taxon>Platyhelminthes</taxon>
        <taxon>Trematoda</taxon>
        <taxon>Digenea</taxon>
        <taxon>Strigeidida</taxon>
        <taxon>Schistosomatoidea</taxon>
        <taxon>Schistosomatidae</taxon>
        <taxon>Schistosoma</taxon>
    </lineage>
</organism>
<accession>A0A183P0S4</accession>
<gene>
    <name evidence="1" type="ORF">SMTD_LOCUS7960</name>
</gene>
<proteinExistence type="predicted"/>
<keyword evidence="2" id="KW-1185">Reference proteome</keyword>
<evidence type="ECO:0000313" key="1">
    <source>
        <dbReference type="EMBL" id="VDP42256.1"/>
    </source>
</evidence>